<dbReference type="EMBL" id="CP136864">
    <property type="protein sequence ID" value="WOJ95139.1"/>
    <property type="molecule type" value="Genomic_DNA"/>
</dbReference>
<evidence type="ECO:0000256" key="2">
    <source>
        <dbReference type="ARBA" id="ARBA00023125"/>
    </source>
</evidence>
<dbReference type="InterPro" id="IPR047930">
    <property type="entry name" value="Transpos_IS6"/>
</dbReference>
<reference evidence="5 6" key="1">
    <citation type="submission" date="2023-10" db="EMBL/GenBank/DDBJ databases">
        <title>Two novel species belonging to the OM43/NOR5 clade.</title>
        <authorList>
            <person name="Park M."/>
        </authorList>
    </citation>
    <scope>NUCLEOTIDE SEQUENCE [LARGE SCALE GENOMIC DNA]</scope>
    <source>
        <strain evidence="5 6">IMCC43200</strain>
    </source>
</reference>
<dbReference type="RefSeq" id="WP_407349773.1">
    <property type="nucleotide sequence ID" value="NZ_CP136864.1"/>
</dbReference>
<evidence type="ECO:0000313" key="5">
    <source>
        <dbReference type="EMBL" id="WOJ95139.1"/>
    </source>
</evidence>
<feature type="domain" description="DDE" evidence="4">
    <location>
        <begin position="86"/>
        <end position="211"/>
    </location>
</feature>
<keyword evidence="6" id="KW-1185">Reference proteome</keyword>
<gene>
    <name evidence="5" type="ORF">R0135_08180</name>
</gene>
<keyword evidence="1" id="KW-0815">Transposition</keyword>
<name>A0ABZ0I6J1_9GAMM</name>
<evidence type="ECO:0000256" key="1">
    <source>
        <dbReference type="ARBA" id="ARBA00022578"/>
    </source>
</evidence>
<keyword evidence="3" id="KW-0233">DNA recombination</keyword>
<evidence type="ECO:0000313" key="6">
    <source>
        <dbReference type="Proteomes" id="UP001626537"/>
    </source>
</evidence>
<organism evidence="5 6">
    <name type="scientific">Congregibacter variabilis</name>
    <dbReference type="NCBI Taxonomy" id="3081200"/>
    <lineage>
        <taxon>Bacteria</taxon>
        <taxon>Pseudomonadati</taxon>
        <taxon>Pseudomonadota</taxon>
        <taxon>Gammaproteobacteria</taxon>
        <taxon>Cellvibrionales</taxon>
        <taxon>Halieaceae</taxon>
        <taxon>Congregibacter</taxon>
    </lineage>
</organism>
<keyword evidence="2" id="KW-0238">DNA-binding</keyword>
<dbReference type="InterPro" id="IPR032874">
    <property type="entry name" value="DDE_dom"/>
</dbReference>
<dbReference type="PANTHER" id="PTHR35528">
    <property type="entry name" value="BLL1675 PROTEIN"/>
    <property type="match status" value="1"/>
</dbReference>
<dbReference type="Pfam" id="PF13610">
    <property type="entry name" value="DDE_Tnp_IS240"/>
    <property type="match status" value="1"/>
</dbReference>
<dbReference type="NCBIfam" id="NF033587">
    <property type="entry name" value="transpos_IS6"/>
    <property type="match status" value="1"/>
</dbReference>
<dbReference type="PANTHER" id="PTHR35528:SF3">
    <property type="entry name" value="BLL1675 PROTEIN"/>
    <property type="match status" value="1"/>
</dbReference>
<evidence type="ECO:0000259" key="4">
    <source>
        <dbReference type="Pfam" id="PF13610"/>
    </source>
</evidence>
<evidence type="ECO:0000256" key="3">
    <source>
        <dbReference type="ARBA" id="ARBA00023172"/>
    </source>
</evidence>
<sequence>MRQSGDEYIQAPPIPARHHQLLRTHKAGQTLGLYYRFNLSHRDIADMLAERVITVTRESIRLSCIKFGAIYIHRLRGRHKGYGDTFYIDEVLVKIRGKEHYLWRAVDQDGEVVDVYLQTKRDGAAAKRFFRRLLRSHGGEPRQIVTDKLRSYGVAHRELIPETIHVNDRYANNRAEQSHEATRVRERGMRMFKSLRQTQRFLGVHAAVSNRFNLGRHMITAEHYRSLRVSAFEERSRAVA</sequence>
<dbReference type="InterPro" id="IPR052183">
    <property type="entry name" value="IS_Transposase"/>
</dbReference>
<accession>A0ABZ0I6J1</accession>
<dbReference type="Proteomes" id="UP001626537">
    <property type="component" value="Chromosome"/>
</dbReference>
<proteinExistence type="predicted"/>
<protein>
    <submittedName>
        <fullName evidence="5">IS6 family transposase</fullName>
    </submittedName>
</protein>